<evidence type="ECO:0000259" key="1">
    <source>
        <dbReference type="Pfam" id="PF05050"/>
    </source>
</evidence>
<dbReference type="InterPro" id="IPR053188">
    <property type="entry name" value="FkbM_Methyltransferase"/>
</dbReference>
<evidence type="ECO:0000313" key="2">
    <source>
        <dbReference type="EMBL" id="CAE7151505.1"/>
    </source>
</evidence>
<dbReference type="InterPro" id="IPR029063">
    <property type="entry name" value="SAM-dependent_MTases_sf"/>
</dbReference>
<comment type="caution">
    <text evidence="2">The sequence shown here is derived from an EMBL/GenBank/DDBJ whole genome shotgun (WGS) entry which is preliminary data.</text>
</comment>
<dbReference type="PANTHER" id="PTHR36973:SF4">
    <property type="entry name" value="NODULATION PROTEIN"/>
    <property type="match status" value="1"/>
</dbReference>
<dbReference type="Proteomes" id="UP000649617">
    <property type="component" value="Unassembled WGS sequence"/>
</dbReference>
<sequence length="162" mass="18236">VFPDADFLLIEADPAHTEDLRRTGERFEIALLAAQRDQNMVFHSTRCNIKSGASIFREQTPWYENPFCHEPKMLRSRTLDQIVQNFSSAGTSCCDLVKADVQGAEIEVLRGGLRTLRNAKLVLLEAPVLPYNEGAPRFSDLIRFMAEKGFELVDLADAAYSE</sequence>
<dbReference type="PANTHER" id="PTHR36973">
    <property type="entry name" value="SLL1456 PROTEIN-RELATED"/>
    <property type="match status" value="1"/>
</dbReference>
<feature type="non-terminal residue" evidence="2">
    <location>
        <position position="1"/>
    </location>
</feature>
<proteinExistence type="predicted"/>
<dbReference type="AlphaFoldDB" id="A0A812IPI3"/>
<name>A0A812IPI3_SYMPI</name>
<dbReference type="OrthoDB" id="419125at2759"/>
<accession>A0A812IPI3</accession>
<dbReference type="Pfam" id="PF05050">
    <property type="entry name" value="Methyltransf_21"/>
    <property type="match status" value="1"/>
</dbReference>
<keyword evidence="3" id="KW-1185">Reference proteome</keyword>
<dbReference type="SUPFAM" id="SSF53335">
    <property type="entry name" value="S-adenosyl-L-methionine-dependent methyltransferases"/>
    <property type="match status" value="1"/>
</dbReference>
<dbReference type="Gene3D" id="3.40.50.150">
    <property type="entry name" value="Vaccinia Virus protein VP39"/>
    <property type="match status" value="1"/>
</dbReference>
<evidence type="ECO:0000313" key="3">
    <source>
        <dbReference type="Proteomes" id="UP000649617"/>
    </source>
</evidence>
<organism evidence="2 3">
    <name type="scientific">Symbiodinium pilosum</name>
    <name type="common">Dinoflagellate</name>
    <dbReference type="NCBI Taxonomy" id="2952"/>
    <lineage>
        <taxon>Eukaryota</taxon>
        <taxon>Sar</taxon>
        <taxon>Alveolata</taxon>
        <taxon>Dinophyceae</taxon>
        <taxon>Suessiales</taxon>
        <taxon>Symbiodiniaceae</taxon>
        <taxon>Symbiodinium</taxon>
    </lineage>
</organism>
<reference evidence="2" key="1">
    <citation type="submission" date="2021-02" db="EMBL/GenBank/DDBJ databases">
        <authorList>
            <person name="Dougan E. K."/>
            <person name="Rhodes N."/>
            <person name="Thang M."/>
            <person name="Chan C."/>
        </authorList>
    </citation>
    <scope>NUCLEOTIDE SEQUENCE</scope>
</reference>
<dbReference type="EMBL" id="CAJNIZ010000026">
    <property type="protein sequence ID" value="CAE7151505.1"/>
    <property type="molecule type" value="Genomic_DNA"/>
</dbReference>
<feature type="domain" description="Methyltransferase FkbM" evidence="1">
    <location>
        <begin position="70"/>
        <end position="152"/>
    </location>
</feature>
<protein>
    <recommendedName>
        <fullName evidence="1">Methyltransferase FkbM domain-containing protein</fullName>
    </recommendedName>
</protein>
<dbReference type="InterPro" id="IPR006342">
    <property type="entry name" value="FkbM_mtfrase"/>
</dbReference>
<feature type="non-terminal residue" evidence="2">
    <location>
        <position position="162"/>
    </location>
</feature>
<dbReference type="GO" id="GO:0008171">
    <property type="term" value="F:O-methyltransferase activity"/>
    <property type="evidence" value="ECO:0007669"/>
    <property type="project" value="TreeGrafter"/>
</dbReference>
<gene>
    <name evidence="2" type="ORF">SPIL2461_LOCUS209</name>
</gene>